<dbReference type="AlphaFoldDB" id="A0A9P4J293"/>
<evidence type="ECO:0000259" key="11">
    <source>
        <dbReference type="PROSITE" id="PS50011"/>
    </source>
</evidence>
<dbReference type="Proteomes" id="UP000799439">
    <property type="component" value="Unassembled WGS sequence"/>
</dbReference>
<gene>
    <name evidence="12" type="ORF">K461DRAFT_223233</name>
</gene>
<dbReference type="SMART" id="SM00220">
    <property type="entry name" value="S_TKc"/>
    <property type="match status" value="1"/>
</dbReference>
<dbReference type="Gene3D" id="3.30.200.20">
    <property type="entry name" value="Phosphorylase Kinase, domain 1"/>
    <property type="match status" value="1"/>
</dbReference>
<dbReference type="PANTHER" id="PTHR24056">
    <property type="entry name" value="CELL DIVISION PROTEIN KINASE"/>
    <property type="match status" value="1"/>
</dbReference>
<dbReference type="FunFam" id="1.10.510.10:FF:000624">
    <property type="entry name" value="Mitogen-activated protein kinase"/>
    <property type="match status" value="1"/>
</dbReference>
<evidence type="ECO:0000256" key="5">
    <source>
        <dbReference type="ARBA" id="ARBA00022741"/>
    </source>
</evidence>
<keyword evidence="13" id="KW-1185">Reference proteome</keyword>
<keyword evidence="3 12" id="KW-0723">Serine/threonine-protein kinase</keyword>
<comment type="caution">
    <text evidence="12">The sequence shown here is derived from an EMBL/GenBank/DDBJ whole genome shotgun (WGS) entry which is preliminary data.</text>
</comment>
<protein>
    <recommendedName>
        <fullName evidence="2">cyclin-dependent kinase</fullName>
        <ecNumber evidence="2">2.7.11.22</ecNumber>
    </recommendedName>
</protein>
<evidence type="ECO:0000256" key="9">
    <source>
        <dbReference type="ARBA" id="ARBA00048367"/>
    </source>
</evidence>
<proteinExistence type="inferred from homology"/>
<evidence type="ECO:0000256" key="7">
    <source>
        <dbReference type="ARBA" id="ARBA00022840"/>
    </source>
</evidence>
<dbReference type="SUPFAM" id="SSF56112">
    <property type="entry name" value="Protein kinase-like (PK-like)"/>
    <property type="match status" value="1"/>
</dbReference>
<reference evidence="12" key="1">
    <citation type="journal article" date="2020" name="Stud. Mycol.">
        <title>101 Dothideomycetes genomes: a test case for predicting lifestyles and emergence of pathogens.</title>
        <authorList>
            <person name="Haridas S."/>
            <person name="Albert R."/>
            <person name="Binder M."/>
            <person name="Bloem J."/>
            <person name="Labutti K."/>
            <person name="Salamov A."/>
            <person name="Andreopoulos B."/>
            <person name="Baker S."/>
            <person name="Barry K."/>
            <person name="Bills G."/>
            <person name="Bluhm B."/>
            <person name="Cannon C."/>
            <person name="Castanera R."/>
            <person name="Culley D."/>
            <person name="Daum C."/>
            <person name="Ezra D."/>
            <person name="Gonzalez J."/>
            <person name="Henrissat B."/>
            <person name="Kuo A."/>
            <person name="Liang C."/>
            <person name="Lipzen A."/>
            <person name="Lutzoni F."/>
            <person name="Magnuson J."/>
            <person name="Mondo S."/>
            <person name="Nolan M."/>
            <person name="Ohm R."/>
            <person name="Pangilinan J."/>
            <person name="Park H.-J."/>
            <person name="Ramirez L."/>
            <person name="Alfaro M."/>
            <person name="Sun H."/>
            <person name="Tritt A."/>
            <person name="Yoshinaga Y."/>
            <person name="Zwiers L.-H."/>
            <person name="Turgeon B."/>
            <person name="Goodwin S."/>
            <person name="Spatafora J."/>
            <person name="Crous P."/>
            <person name="Grigoriev I."/>
        </authorList>
    </citation>
    <scope>NUCLEOTIDE SEQUENCE</scope>
    <source>
        <strain evidence="12">CBS 260.36</strain>
    </source>
</reference>
<name>A0A9P4J293_9PEZI</name>
<feature type="compositionally biased region" description="Basic and acidic residues" evidence="10">
    <location>
        <begin position="16"/>
        <end position="41"/>
    </location>
</feature>
<evidence type="ECO:0000256" key="10">
    <source>
        <dbReference type="SAM" id="MobiDB-lite"/>
    </source>
</evidence>
<dbReference type="EMBL" id="ML996084">
    <property type="protein sequence ID" value="KAF2153811.1"/>
    <property type="molecule type" value="Genomic_DNA"/>
</dbReference>
<evidence type="ECO:0000256" key="4">
    <source>
        <dbReference type="ARBA" id="ARBA00022679"/>
    </source>
</evidence>
<evidence type="ECO:0000313" key="12">
    <source>
        <dbReference type="EMBL" id="KAF2153811.1"/>
    </source>
</evidence>
<keyword evidence="4" id="KW-0808">Transferase</keyword>
<feature type="region of interest" description="Disordered" evidence="10">
    <location>
        <begin position="400"/>
        <end position="443"/>
    </location>
</feature>
<dbReference type="GO" id="GO:0007346">
    <property type="term" value="P:regulation of mitotic cell cycle"/>
    <property type="evidence" value="ECO:0007669"/>
    <property type="project" value="TreeGrafter"/>
</dbReference>
<dbReference type="PROSITE" id="PS50011">
    <property type="entry name" value="PROTEIN_KINASE_DOM"/>
    <property type="match status" value="1"/>
</dbReference>
<dbReference type="PANTHER" id="PTHR24056:SF107">
    <property type="entry name" value="CYCLIN-DEPENDENT KINASE 11A-RELATED"/>
    <property type="match status" value="1"/>
</dbReference>
<evidence type="ECO:0000256" key="2">
    <source>
        <dbReference type="ARBA" id="ARBA00012425"/>
    </source>
</evidence>
<evidence type="ECO:0000256" key="8">
    <source>
        <dbReference type="ARBA" id="ARBA00047811"/>
    </source>
</evidence>
<dbReference type="EC" id="2.7.11.22" evidence="2"/>
<feature type="domain" description="Protein kinase" evidence="11">
    <location>
        <begin position="95"/>
        <end position="397"/>
    </location>
</feature>
<feature type="region of interest" description="Disordered" evidence="10">
    <location>
        <begin position="1"/>
        <end position="70"/>
    </location>
</feature>
<comment type="catalytic activity">
    <reaction evidence="8">
        <text>L-threonyl-[protein] + ATP = O-phospho-L-threonyl-[protein] + ADP + H(+)</text>
        <dbReference type="Rhea" id="RHEA:46608"/>
        <dbReference type="Rhea" id="RHEA-COMP:11060"/>
        <dbReference type="Rhea" id="RHEA-COMP:11605"/>
        <dbReference type="ChEBI" id="CHEBI:15378"/>
        <dbReference type="ChEBI" id="CHEBI:30013"/>
        <dbReference type="ChEBI" id="CHEBI:30616"/>
        <dbReference type="ChEBI" id="CHEBI:61977"/>
        <dbReference type="ChEBI" id="CHEBI:456216"/>
        <dbReference type="EC" id="2.7.11.22"/>
    </reaction>
</comment>
<dbReference type="PROSITE" id="PS00108">
    <property type="entry name" value="PROTEIN_KINASE_ST"/>
    <property type="match status" value="1"/>
</dbReference>
<keyword evidence="7" id="KW-0067">ATP-binding</keyword>
<keyword evidence="5" id="KW-0547">Nucleotide-binding</keyword>
<dbReference type="InterPro" id="IPR011009">
    <property type="entry name" value="Kinase-like_dom_sf"/>
</dbReference>
<dbReference type="OrthoDB" id="1732493at2759"/>
<dbReference type="InterPro" id="IPR008271">
    <property type="entry name" value="Ser/Thr_kinase_AS"/>
</dbReference>
<comment type="catalytic activity">
    <reaction evidence="9">
        <text>L-seryl-[protein] + ATP = O-phospho-L-seryl-[protein] + ADP + H(+)</text>
        <dbReference type="Rhea" id="RHEA:17989"/>
        <dbReference type="Rhea" id="RHEA-COMP:9863"/>
        <dbReference type="Rhea" id="RHEA-COMP:11604"/>
        <dbReference type="ChEBI" id="CHEBI:15378"/>
        <dbReference type="ChEBI" id="CHEBI:29999"/>
        <dbReference type="ChEBI" id="CHEBI:30616"/>
        <dbReference type="ChEBI" id="CHEBI:83421"/>
        <dbReference type="ChEBI" id="CHEBI:456216"/>
        <dbReference type="EC" id="2.7.11.22"/>
    </reaction>
</comment>
<dbReference type="GO" id="GO:0005524">
    <property type="term" value="F:ATP binding"/>
    <property type="evidence" value="ECO:0007669"/>
    <property type="project" value="UniProtKB-KW"/>
</dbReference>
<dbReference type="Gene3D" id="1.10.510.10">
    <property type="entry name" value="Transferase(Phosphotransferase) domain 1"/>
    <property type="match status" value="1"/>
</dbReference>
<organism evidence="12 13">
    <name type="scientific">Myriangium duriaei CBS 260.36</name>
    <dbReference type="NCBI Taxonomy" id="1168546"/>
    <lineage>
        <taxon>Eukaryota</taxon>
        <taxon>Fungi</taxon>
        <taxon>Dikarya</taxon>
        <taxon>Ascomycota</taxon>
        <taxon>Pezizomycotina</taxon>
        <taxon>Dothideomycetes</taxon>
        <taxon>Dothideomycetidae</taxon>
        <taxon>Myriangiales</taxon>
        <taxon>Myriangiaceae</taxon>
        <taxon>Myriangium</taxon>
    </lineage>
</organism>
<keyword evidence="6 12" id="KW-0418">Kinase</keyword>
<dbReference type="Pfam" id="PF00069">
    <property type="entry name" value="Pkinase"/>
    <property type="match status" value="1"/>
</dbReference>
<dbReference type="InterPro" id="IPR050108">
    <property type="entry name" value="CDK"/>
</dbReference>
<dbReference type="GO" id="GO:0004693">
    <property type="term" value="F:cyclin-dependent protein serine/threonine kinase activity"/>
    <property type="evidence" value="ECO:0007669"/>
    <property type="project" value="UniProtKB-EC"/>
</dbReference>
<evidence type="ECO:0000256" key="1">
    <source>
        <dbReference type="ARBA" id="ARBA00006485"/>
    </source>
</evidence>
<sequence length="463" mass="52193">MKSKWADDEQDAADAAQRKRDKEEKKRAKAEKQRRAEEEQAQRQQVVDAHDRLENINGRPSKRRRLSHDGEADEAIPLLRFDTPGWAPSRSVTDYEILNPIEEGTYGLVSRARSKATGEIVALKKMKLEGQSSMGFPVTALREIQMLQRARHRNIVDIKEVVIDNSSNKKDVAYDAVYLVLEFGAHDLKSLIDAMPEPFLPSEVKTLMLQLTSALDFLHDNWIMHRDLKTSNILLTSSGRIKLADFGMARITSSPPPPNLTRLVVSLWYRGPEILLGATNYDFAVDMWSLGCVFGELLCKDTLLPGKNEVDQLARIFALVGIPSESSWPGYRRLPNAHTLRLPTRAPPTQDGESLRSILETKSPHLTAAGRQLIKDLLALNPDRRLTAKEVLEHHYFSEDPRPKAEELMPSFPSKAGMEKRRRRETPNAPARDQEAAKGTDFSKLFAESTETVSSARFQLRAA</sequence>
<evidence type="ECO:0000313" key="13">
    <source>
        <dbReference type="Proteomes" id="UP000799439"/>
    </source>
</evidence>
<evidence type="ECO:0000256" key="6">
    <source>
        <dbReference type="ARBA" id="ARBA00022777"/>
    </source>
</evidence>
<dbReference type="InterPro" id="IPR000719">
    <property type="entry name" value="Prot_kinase_dom"/>
</dbReference>
<comment type="similarity">
    <text evidence="1">Belongs to the protein kinase superfamily. CMGC Ser/Thr protein kinase family. CDC2/CDKX subfamily.</text>
</comment>
<accession>A0A9P4J293</accession>
<evidence type="ECO:0000256" key="3">
    <source>
        <dbReference type="ARBA" id="ARBA00022527"/>
    </source>
</evidence>
<dbReference type="GO" id="GO:0005634">
    <property type="term" value="C:nucleus"/>
    <property type="evidence" value="ECO:0007669"/>
    <property type="project" value="TreeGrafter"/>
</dbReference>